<feature type="chain" id="PRO_5020842914" description="Lipoprotein-associated type-17 domain-containing protein" evidence="1">
    <location>
        <begin position="26"/>
        <end position="383"/>
    </location>
</feature>
<feature type="signal peptide" evidence="1">
    <location>
        <begin position="1"/>
        <end position="25"/>
    </location>
</feature>
<proteinExistence type="predicted"/>
<dbReference type="Proteomes" id="UP000289326">
    <property type="component" value="Chromosome"/>
</dbReference>
<organism evidence="2 3">
    <name type="scientific">Mycoplasmopsis phocirhinis</name>
    <dbReference type="NCBI Taxonomy" id="142650"/>
    <lineage>
        <taxon>Bacteria</taxon>
        <taxon>Bacillati</taxon>
        <taxon>Mycoplasmatota</taxon>
        <taxon>Mycoplasmoidales</taxon>
        <taxon>Metamycoplasmataceae</taxon>
        <taxon>Mycoplasmopsis</taxon>
    </lineage>
</organism>
<evidence type="ECO:0000313" key="3">
    <source>
        <dbReference type="Proteomes" id="UP000289326"/>
    </source>
</evidence>
<keyword evidence="1" id="KW-0732">Signal</keyword>
<dbReference type="EMBL" id="CP034841">
    <property type="protein sequence ID" value="QBF34950.1"/>
    <property type="molecule type" value="Genomic_DNA"/>
</dbReference>
<protein>
    <recommendedName>
        <fullName evidence="4">Lipoprotein-associated type-17 domain-containing protein</fullName>
    </recommendedName>
</protein>
<keyword evidence="3" id="KW-1185">Reference proteome</keyword>
<evidence type="ECO:0008006" key="4">
    <source>
        <dbReference type="Google" id="ProtNLM"/>
    </source>
</evidence>
<dbReference type="RefSeq" id="WP_130429727.1">
    <property type="nucleotide sequence ID" value="NZ_CP034841.1"/>
</dbReference>
<evidence type="ECO:0000256" key="1">
    <source>
        <dbReference type="SAM" id="SignalP"/>
    </source>
</evidence>
<reference evidence="2 3" key="1">
    <citation type="submission" date="2019-01" db="EMBL/GenBank/DDBJ databases">
        <title>Complete sequence and annotation of the Mycoplasma phocirhinis strain 852T genome.</title>
        <authorList>
            <person name="Frasca S.Jr."/>
            <person name="Kutish G.F."/>
            <person name="Castellanos Gell J."/>
            <person name="Michaels D.L."/>
            <person name="Brown D.R."/>
        </authorList>
    </citation>
    <scope>NUCLEOTIDE SEQUENCE [LARGE SCALE GENOMIC DNA]</scope>
    <source>
        <strain evidence="2 3">852</strain>
    </source>
</reference>
<sequence length="383" mass="43862">MNKIKLSLILTTFASVATIPLAVVAYVDKKVQDKKPSTPQQPSTPQIDFNNLNSTVKISYKNKENVRFSTLPDNITSQNIVFKLPQQTSVQFISALKQNDKIIVTYKLTKQNQSSNNFIQQISNNGFKAELNAQELMNEANANVEFKQSAYNKKWSQINQLSAQDFDLSTQNDVKINFIGAKTQNNKSVVEYSLTKNGISYNYTKEFDNRLKFKKYSQNFKINEITYNNTSKTPRILVYVDILKADLTADEYLKDAPFIFGKWQRPSDDKRFIISVLGISNDIESRGKLNVFVQKITDKRLQIWIQTDTTIADFSKLFNSKRIVLISENPSFNNNEKDEISPTGFTEIEIDKSVLNNRETNLALTQKASQLDELNQVIVWRGK</sequence>
<accession>A0A4P6MPV5</accession>
<evidence type="ECO:0000313" key="2">
    <source>
        <dbReference type="EMBL" id="QBF34950.1"/>
    </source>
</evidence>
<dbReference type="AlphaFoldDB" id="A0A4P6MPV5"/>
<dbReference type="KEGG" id="mphi:EG856_03475"/>
<gene>
    <name evidence="2" type="ORF">EG856_03475</name>
</gene>
<name>A0A4P6MPV5_9BACT</name>